<gene>
    <name evidence="1" type="ORF">WYH_02252</name>
</gene>
<organism evidence="1 2">
    <name type="scientific">Croceibacterium atlanticum</name>
    <dbReference type="NCBI Taxonomy" id="1267766"/>
    <lineage>
        <taxon>Bacteria</taxon>
        <taxon>Pseudomonadati</taxon>
        <taxon>Pseudomonadota</taxon>
        <taxon>Alphaproteobacteria</taxon>
        <taxon>Sphingomonadales</taxon>
        <taxon>Erythrobacteraceae</taxon>
        <taxon>Croceibacterium</taxon>
    </lineage>
</organism>
<keyword evidence="2" id="KW-1185">Reference proteome</keyword>
<dbReference type="EMBL" id="CP011452">
    <property type="protein sequence ID" value="AKH43284.1"/>
    <property type="molecule type" value="Genomic_DNA"/>
</dbReference>
<proteinExistence type="predicted"/>
<dbReference type="OrthoDB" id="7628592at2"/>
<sequence>MTVQFTDVARHAAADATISPDEIRSLREAGWASGNITQVEAEAIFSLQRALKQPSLEWADFFVEAISEYVLHGTQPRGHASETEAQWLIEQIRHDGKVCSMTELELMTCIIERAQNVPESLKTFVIEQIEREVLTGTGPTRCGGELADNHVSEAECRILRRVIFGSASDRPAAVSRREAELLFRLKDECVDAENATEWKRLFVQGVGNYLMGFANENAHLSHERMLELERFVMDNRVRVGRFMGSMAQSAPNAFDAVFGRKPAKPGRAESVAAAQDVTEEEKDWLGAMIAANGRIDSYDRALLEFLAEEVGEEFDRY</sequence>
<dbReference type="KEGG" id="aay:WYH_02252"/>
<dbReference type="Proteomes" id="UP000034392">
    <property type="component" value="Chromosome"/>
</dbReference>
<reference evidence="1" key="1">
    <citation type="submission" date="2015-05" db="EMBL/GenBank/DDBJ databases">
        <title>The complete genome of Altererythrobacter atlanticus strain 26DY36.</title>
        <authorList>
            <person name="Wu Y.-H."/>
            <person name="Cheng H."/>
            <person name="Wu X.-W."/>
        </authorList>
    </citation>
    <scope>NUCLEOTIDE SEQUENCE [LARGE SCALE GENOMIC DNA]</scope>
    <source>
        <strain evidence="1">26DY36</strain>
    </source>
</reference>
<protein>
    <submittedName>
        <fullName evidence="1">Uncharacterized protein</fullName>
    </submittedName>
</protein>
<evidence type="ECO:0000313" key="2">
    <source>
        <dbReference type="Proteomes" id="UP000034392"/>
    </source>
</evidence>
<dbReference type="PATRIC" id="fig|1267766.3.peg.2279"/>
<dbReference type="STRING" id="1267766.WYH_02252"/>
<dbReference type="RefSeq" id="WP_046903879.1">
    <property type="nucleotide sequence ID" value="NZ_CP011452.2"/>
</dbReference>
<accession>A0A0F7KUJ3</accession>
<name>A0A0F7KUJ3_9SPHN</name>
<dbReference type="AlphaFoldDB" id="A0A0F7KUJ3"/>
<evidence type="ECO:0000313" key="1">
    <source>
        <dbReference type="EMBL" id="AKH43284.1"/>
    </source>
</evidence>